<keyword evidence="3" id="KW-1185">Reference proteome</keyword>
<reference evidence="2" key="1">
    <citation type="submission" date="2021-01" db="EMBL/GenBank/DDBJ databases">
        <title>Adiantum capillus-veneris genome.</title>
        <authorList>
            <person name="Fang Y."/>
            <person name="Liao Q."/>
        </authorList>
    </citation>
    <scope>NUCLEOTIDE SEQUENCE</scope>
    <source>
        <strain evidence="2">H3</strain>
        <tissue evidence="2">Leaf</tissue>
    </source>
</reference>
<proteinExistence type="predicted"/>
<evidence type="ECO:0000313" key="2">
    <source>
        <dbReference type="EMBL" id="KAI5083889.1"/>
    </source>
</evidence>
<organism evidence="2 3">
    <name type="scientific">Adiantum capillus-veneris</name>
    <name type="common">Maidenhair fern</name>
    <dbReference type="NCBI Taxonomy" id="13818"/>
    <lineage>
        <taxon>Eukaryota</taxon>
        <taxon>Viridiplantae</taxon>
        <taxon>Streptophyta</taxon>
        <taxon>Embryophyta</taxon>
        <taxon>Tracheophyta</taxon>
        <taxon>Polypodiopsida</taxon>
        <taxon>Polypodiidae</taxon>
        <taxon>Polypodiales</taxon>
        <taxon>Pteridineae</taxon>
        <taxon>Pteridaceae</taxon>
        <taxon>Vittarioideae</taxon>
        <taxon>Adiantum</taxon>
    </lineage>
</organism>
<comment type="caution">
    <text evidence="2">The sequence shown here is derived from an EMBL/GenBank/DDBJ whole genome shotgun (WGS) entry which is preliminary data.</text>
</comment>
<accession>A0A9D4ZQ76</accession>
<dbReference type="AlphaFoldDB" id="A0A9D4ZQ76"/>
<dbReference type="EMBL" id="JABFUD020000001">
    <property type="protein sequence ID" value="KAI5083889.1"/>
    <property type="molecule type" value="Genomic_DNA"/>
</dbReference>
<evidence type="ECO:0000313" key="3">
    <source>
        <dbReference type="Proteomes" id="UP000886520"/>
    </source>
</evidence>
<feature type="region of interest" description="Disordered" evidence="1">
    <location>
        <begin position="1"/>
        <end position="21"/>
    </location>
</feature>
<feature type="compositionally biased region" description="Polar residues" evidence="1">
    <location>
        <begin position="8"/>
        <end position="21"/>
    </location>
</feature>
<evidence type="ECO:0000256" key="1">
    <source>
        <dbReference type="SAM" id="MobiDB-lite"/>
    </source>
</evidence>
<dbReference type="Proteomes" id="UP000886520">
    <property type="component" value="Chromosome 1"/>
</dbReference>
<name>A0A9D4ZQ76_ADICA</name>
<gene>
    <name evidence="2" type="ORF">GOP47_0000058</name>
</gene>
<sequence length="99" mass="10436">MGQRSGAAGSSSTQIVRRQQQNWRKADIGDDGVWHAGGRAGGGAKWTLSCSDGALHPTSFFTGWSTQAKHCNLQCCSLHCAGMMTVASPSVSLHMLAMV</sequence>
<protein>
    <submittedName>
        <fullName evidence="2">Uncharacterized protein</fullName>
    </submittedName>
</protein>